<feature type="transmembrane region" description="Helical" evidence="1">
    <location>
        <begin position="283"/>
        <end position="301"/>
    </location>
</feature>
<protein>
    <recommendedName>
        <fullName evidence="3">Phosphatidate cytidylyltransferase</fullName>
    </recommendedName>
</protein>
<feature type="transmembrane region" description="Helical" evidence="1">
    <location>
        <begin position="393"/>
        <end position="415"/>
    </location>
</feature>
<name>A0A1E5QHR3_9CYAN</name>
<feature type="transmembrane region" description="Helical" evidence="1">
    <location>
        <begin position="231"/>
        <end position="253"/>
    </location>
</feature>
<dbReference type="AlphaFoldDB" id="A0A1E5QHR3"/>
<feature type="transmembrane region" description="Helical" evidence="1">
    <location>
        <begin position="368"/>
        <end position="387"/>
    </location>
</feature>
<dbReference type="PANTHER" id="PTHR31303">
    <property type="entry name" value="CTP-DEPENDENT DIACYLGLYCEROL KINASE 1"/>
    <property type="match status" value="1"/>
</dbReference>
<accession>A0A1E5QHR3</accession>
<gene>
    <name evidence="2" type="ORF">BH720_15980</name>
</gene>
<dbReference type="PANTHER" id="PTHR31303:SF1">
    <property type="entry name" value="CTP-DEPENDENT DIACYLGLYCEROL KINASE 1"/>
    <property type="match status" value="1"/>
</dbReference>
<dbReference type="EMBL" id="MJGC01000071">
    <property type="protein sequence ID" value="OEJ74134.1"/>
    <property type="molecule type" value="Genomic_DNA"/>
</dbReference>
<dbReference type="STRING" id="1781255.BH720_15980"/>
<feature type="transmembrane region" description="Helical" evidence="1">
    <location>
        <begin position="313"/>
        <end position="332"/>
    </location>
</feature>
<keyword evidence="1" id="KW-0472">Membrane</keyword>
<feature type="transmembrane region" description="Helical" evidence="1">
    <location>
        <begin position="12"/>
        <end position="31"/>
    </location>
</feature>
<feature type="transmembrane region" description="Helical" evidence="1">
    <location>
        <begin position="192"/>
        <end position="211"/>
    </location>
</feature>
<dbReference type="RefSeq" id="WP_069968221.1">
    <property type="nucleotide sequence ID" value="NZ_CM124774.1"/>
</dbReference>
<keyword evidence="1" id="KW-0812">Transmembrane</keyword>
<dbReference type="InterPro" id="IPR037997">
    <property type="entry name" value="Dgk1-like"/>
</dbReference>
<evidence type="ECO:0008006" key="3">
    <source>
        <dbReference type="Google" id="ProtNLM"/>
    </source>
</evidence>
<feature type="transmembrane region" description="Helical" evidence="1">
    <location>
        <begin position="167"/>
        <end position="185"/>
    </location>
</feature>
<feature type="transmembrane region" description="Helical" evidence="1">
    <location>
        <begin position="338"/>
        <end position="356"/>
    </location>
</feature>
<sequence length="451" mass="49949">MILASQPPIISPWLGIGLVLAILGGLMTGLRVYQRRFSPHPEWVRKCLHIGMGGVTLSFPWLFSSQWPVILLAILAVSLLLSVKLIQPFNQQLGSVTHGVSRESLGEIYFPIAVALIFSLSQGNPILFGIPMLILTLADALAALIGIRYGLHPYTTSEGNKSAEGSFAFFTLAFLSTHVPLLLFTPVGRIETLLISMTLGLLVMLLEAIAWRGLDNLFIPLGGYMLLKSFLAMDVTALIVQLAATLILVVFTLSWRKQTTLNDSATLGAAFVGYLSWTLGGWQWLLFPLILLMGYTLWYPWKNYYHERCHTIYAVISVAFTGVLWLFLSQIFHADSFFYPYTLAFAAHLTIIDVAVPKNWADLPQRQCISLAILKGWVLIYLPFLAIQGFSTLALTQSAIALPAIALMAIAFLWVQSILHPNPNDIPLWMSRAGIVTLGSLLSLIPFYWLA</sequence>
<evidence type="ECO:0000256" key="1">
    <source>
        <dbReference type="SAM" id="Phobius"/>
    </source>
</evidence>
<dbReference type="GO" id="GO:0004143">
    <property type="term" value="F:ATP-dependent diacylglycerol kinase activity"/>
    <property type="evidence" value="ECO:0007669"/>
    <property type="project" value="InterPro"/>
</dbReference>
<dbReference type="OrthoDB" id="1117602at2"/>
<feature type="transmembrane region" description="Helical" evidence="1">
    <location>
        <begin position="427"/>
        <end position="449"/>
    </location>
</feature>
<comment type="caution">
    <text evidence="2">The sequence shown here is derived from an EMBL/GenBank/DDBJ whole genome shotgun (WGS) entry which is preliminary data.</text>
</comment>
<feature type="transmembrane region" description="Helical" evidence="1">
    <location>
        <begin position="126"/>
        <end position="147"/>
    </location>
</feature>
<feature type="transmembrane region" description="Helical" evidence="1">
    <location>
        <begin position="69"/>
        <end position="86"/>
    </location>
</feature>
<reference evidence="2" key="1">
    <citation type="submission" date="2016-09" db="EMBL/GenBank/DDBJ databases">
        <title>Draft genome of thermotolerant cyanobacterium Desertifilum sp. strain IPPAS B-1220.</title>
        <authorList>
            <person name="Sinetova M.A."/>
            <person name="Bolakhan K."/>
            <person name="Zayadan B.K."/>
            <person name="Mironov K.S."/>
            <person name="Ustinova V."/>
            <person name="Kupriyanova E.V."/>
            <person name="Sidorov R.A."/>
            <person name="Skrypnik A.N."/>
            <person name="Gogoleva N.E."/>
            <person name="Gogolev Y.V."/>
            <person name="Los D.A."/>
        </authorList>
    </citation>
    <scope>NUCLEOTIDE SEQUENCE [LARGE SCALE GENOMIC DNA]</scope>
    <source>
        <strain evidence="2">IPPAS B-1220</strain>
    </source>
</reference>
<keyword evidence="1" id="KW-1133">Transmembrane helix</keyword>
<organism evidence="2">
    <name type="scientific">Desertifilum tharense IPPAS B-1220</name>
    <dbReference type="NCBI Taxonomy" id="1781255"/>
    <lineage>
        <taxon>Bacteria</taxon>
        <taxon>Bacillati</taxon>
        <taxon>Cyanobacteriota</taxon>
        <taxon>Cyanophyceae</taxon>
        <taxon>Desertifilales</taxon>
        <taxon>Desertifilaceae</taxon>
        <taxon>Desertifilum</taxon>
    </lineage>
</organism>
<proteinExistence type="predicted"/>
<evidence type="ECO:0000313" key="2">
    <source>
        <dbReference type="EMBL" id="OEJ74134.1"/>
    </source>
</evidence>